<sequence length="458" mass="52834">MKLFDIVPDRFFSILSSAKKELYIEAILLLRETARSSDLVVRRTYLHSLLSDRLGPLLTSDDFSEEENEYGVGDDVSSKVSIILRRLMECGWIQTEYASSSSFEENIIIPDYAVTIMDAIYAVMNESRQEYNGFVFSTYAVLKQSENDHDFRYTALDESYRHTSEFIESLKTLYNNIRRYMQRVSALGVNELLSDHFDNYAHDILKKVLDPIKRTDSVYRFKQPILSILESWSDSDEIISSLAAEERKRYPESDDTAAKEAVLRRINFVIDTYSSVQHTISMIENRHAEYTRAAIDRMRYMVSYDRGIRGLLTKILMHNDSNKTLSAMSDSITAITSRFLSFESLYDRVRHSDADDGEMEMVERTEISDNEAESLIVAFESTYSNDKIDDFIMSRLEGKEEVYTTDLGIENEEDSLLFILALMRSSELFSPFDMTIGKDEIESGGFILPNAVFRRKHG</sequence>
<dbReference type="Proteomes" id="UP000810292">
    <property type="component" value="Unassembled WGS sequence"/>
</dbReference>
<dbReference type="Pfam" id="PF18982">
    <property type="entry name" value="JetA"/>
    <property type="match status" value="1"/>
</dbReference>
<evidence type="ECO:0000313" key="1">
    <source>
        <dbReference type="EMBL" id="MBO8469640.1"/>
    </source>
</evidence>
<reference evidence="1" key="1">
    <citation type="submission" date="2020-10" db="EMBL/GenBank/DDBJ databases">
        <authorList>
            <person name="Gilroy R."/>
        </authorList>
    </citation>
    <scope>NUCLEOTIDE SEQUENCE</scope>
    <source>
        <strain evidence="1">14700</strain>
    </source>
</reference>
<dbReference type="InterPro" id="IPR043773">
    <property type="entry name" value="JetA"/>
</dbReference>
<dbReference type="AlphaFoldDB" id="A0A9D9NDX2"/>
<dbReference type="EMBL" id="JADIMF010000123">
    <property type="protein sequence ID" value="MBO8469640.1"/>
    <property type="molecule type" value="Genomic_DNA"/>
</dbReference>
<reference evidence="1" key="2">
    <citation type="journal article" date="2021" name="PeerJ">
        <title>Extensive microbial diversity within the chicken gut microbiome revealed by metagenomics and culture.</title>
        <authorList>
            <person name="Gilroy R."/>
            <person name="Ravi A."/>
            <person name="Getino M."/>
            <person name="Pursley I."/>
            <person name="Horton D.L."/>
            <person name="Alikhan N.F."/>
            <person name="Baker D."/>
            <person name="Gharbi K."/>
            <person name="Hall N."/>
            <person name="Watson M."/>
            <person name="Adriaenssens E.M."/>
            <person name="Foster-Nyarko E."/>
            <person name="Jarju S."/>
            <person name="Secka A."/>
            <person name="Antonio M."/>
            <person name="Oren A."/>
            <person name="Chaudhuri R.R."/>
            <person name="La Ragione R."/>
            <person name="Hildebrand F."/>
            <person name="Pallen M.J."/>
        </authorList>
    </citation>
    <scope>NUCLEOTIDE SEQUENCE</scope>
    <source>
        <strain evidence="1">14700</strain>
    </source>
</reference>
<evidence type="ECO:0000313" key="2">
    <source>
        <dbReference type="Proteomes" id="UP000810292"/>
    </source>
</evidence>
<protein>
    <submittedName>
        <fullName evidence="1">Uncharacterized protein</fullName>
    </submittedName>
</protein>
<proteinExistence type="predicted"/>
<organism evidence="1 2">
    <name type="scientific">Candidatus Ornithospirochaeta stercoravium</name>
    <dbReference type="NCBI Taxonomy" id="2840897"/>
    <lineage>
        <taxon>Bacteria</taxon>
        <taxon>Pseudomonadati</taxon>
        <taxon>Spirochaetota</taxon>
        <taxon>Spirochaetia</taxon>
        <taxon>Spirochaetales</taxon>
        <taxon>Spirochaetaceae</taxon>
        <taxon>Spirochaetaceae incertae sedis</taxon>
        <taxon>Candidatus Ornithospirochaeta</taxon>
    </lineage>
</organism>
<comment type="caution">
    <text evidence="1">The sequence shown here is derived from an EMBL/GenBank/DDBJ whole genome shotgun (WGS) entry which is preliminary data.</text>
</comment>
<accession>A0A9D9NDX2</accession>
<name>A0A9D9NDX2_9SPIO</name>
<gene>
    <name evidence="1" type="ORF">IAA72_07640</name>
</gene>